<comment type="pathway">
    <text evidence="1">Purine metabolism; IMP biosynthesis via de novo pathway; 5-amino-1-(5-phospho-D-ribosyl)imidazole from N(2)-formyl-N(1)-(5-phospho-D-ribosyl)glycinamide: step 2/2.</text>
</comment>
<dbReference type="InterPro" id="IPR036921">
    <property type="entry name" value="PurM-like_N_sf"/>
</dbReference>
<dbReference type="InterPro" id="IPR004733">
    <property type="entry name" value="PurM_cligase"/>
</dbReference>
<dbReference type="InterPro" id="IPR010918">
    <property type="entry name" value="PurM-like_C_dom"/>
</dbReference>
<protein>
    <recommendedName>
        <fullName evidence="2">phosphoribosylformylglycinamidine cyclo-ligase</fullName>
        <ecNumber evidence="2">6.3.3.1</ecNumber>
    </recommendedName>
</protein>
<name>A0A819SEJ1_9BILA</name>
<sequence>MNLYNFLFQYSPLGDGGGLYAKRGVSAQKEDVHAAIKNLDKGLYEFAFCKLYPDFIGGDENFINIMHADGAGTKSILAYLYWKETGDISVWRGIAQDAIVMNLDDLLCVGVYDNILFSSTIDRNKTLIPGEVLEQIINGTNDFFNELKSFGINIHYLGGETADVGDVVRTIAVNGTMMARWKKDKIITNQNIKAGNVIVGFASYGQATYEHEYNSGIGSNGLTSARHDVLHKHYAITYPETFEPTLNGDVVYIGKDKMNEHIISEKINSHFTVGKLLLSPTRTYAPLMKVLLENYFDYIDGIIHCSGGGQTKCLKYLPQPLKIIKDNLFEAPEIFQIIQQNSGTDDKEMYQVFNMGHRLEIFTNETAASNLIKEAAALKIEAKIIGRVEANDKKELELKVNGNVIIY</sequence>
<dbReference type="SUPFAM" id="SSF55326">
    <property type="entry name" value="PurM N-terminal domain-like"/>
    <property type="match status" value="1"/>
</dbReference>
<evidence type="ECO:0000259" key="6">
    <source>
        <dbReference type="Pfam" id="PF00586"/>
    </source>
</evidence>
<keyword evidence="3" id="KW-0436">Ligase</keyword>
<dbReference type="GO" id="GO:0005524">
    <property type="term" value="F:ATP binding"/>
    <property type="evidence" value="ECO:0007669"/>
    <property type="project" value="UniProtKB-KW"/>
</dbReference>
<dbReference type="Pfam" id="PF00586">
    <property type="entry name" value="AIRS"/>
    <property type="match status" value="1"/>
</dbReference>
<dbReference type="UniPathway" id="UPA00074">
    <property type="reaction ID" value="UER00129"/>
</dbReference>
<dbReference type="PANTHER" id="PTHR10520:SF12">
    <property type="entry name" value="TRIFUNCTIONAL PURINE BIOSYNTHETIC PROTEIN ADENOSINE-3"/>
    <property type="match status" value="1"/>
</dbReference>
<dbReference type="GO" id="GO:0004641">
    <property type="term" value="F:phosphoribosylformylglycinamidine cyclo-ligase activity"/>
    <property type="evidence" value="ECO:0007669"/>
    <property type="project" value="UniProtKB-EC"/>
</dbReference>
<dbReference type="EC" id="6.3.3.1" evidence="2"/>
<evidence type="ECO:0000256" key="5">
    <source>
        <dbReference type="ARBA" id="ARBA00022840"/>
    </source>
</evidence>
<gene>
    <name evidence="8" type="ORF">IZO911_LOCUS42601</name>
    <name evidence="9" type="ORF">KXQ929_LOCUS32622</name>
</gene>
<evidence type="ECO:0000256" key="3">
    <source>
        <dbReference type="ARBA" id="ARBA00022598"/>
    </source>
</evidence>
<dbReference type="PANTHER" id="PTHR10520">
    <property type="entry name" value="TRIFUNCTIONAL PURINE BIOSYNTHETIC PROTEIN ADENOSINE-3-RELATED"/>
    <property type="match status" value="1"/>
</dbReference>
<feature type="domain" description="PurM-like C-terminal" evidence="7">
    <location>
        <begin position="194"/>
        <end position="398"/>
    </location>
</feature>
<dbReference type="InterPro" id="IPR016188">
    <property type="entry name" value="PurM-like_N"/>
</dbReference>
<dbReference type="Gene3D" id="3.30.1330.10">
    <property type="entry name" value="PurM-like, N-terminal domain"/>
    <property type="match status" value="1"/>
</dbReference>
<dbReference type="AlphaFoldDB" id="A0A819SEJ1"/>
<keyword evidence="5" id="KW-0067">ATP-binding</keyword>
<evidence type="ECO:0000256" key="4">
    <source>
        <dbReference type="ARBA" id="ARBA00022741"/>
    </source>
</evidence>
<dbReference type="Pfam" id="PF02769">
    <property type="entry name" value="AIRS_C"/>
    <property type="match status" value="1"/>
</dbReference>
<evidence type="ECO:0000256" key="1">
    <source>
        <dbReference type="ARBA" id="ARBA00004686"/>
    </source>
</evidence>
<comment type="caution">
    <text evidence="9">The sequence shown here is derived from an EMBL/GenBank/DDBJ whole genome shotgun (WGS) entry which is preliminary data.</text>
</comment>
<feature type="domain" description="PurM-like N-terminal" evidence="6">
    <location>
        <begin position="65"/>
        <end position="179"/>
    </location>
</feature>
<evidence type="ECO:0000259" key="7">
    <source>
        <dbReference type="Pfam" id="PF02769"/>
    </source>
</evidence>
<evidence type="ECO:0000313" key="9">
    <source>
        <dbReference type="EMBL" id="CAF4069020.1"/>
    </source>
</evidence>
<dbReference type="Proteomes" id="UP000663868">
    <property type="component" value="Unassembled WGS sequence"/>
</dbReference>
<organism evidence="9 10">
    <name type="scientific">Adineta steineri</name>
    <dbReference type="NCBI Taxonomy" id="433720"/>
    <lineage>
        <taxon>Eukaryota</taxon>
        <taxon>Metazoa</taxon>
        <taxon>Spiralia</taxon>
        <taxon>Gnathifera</taxon>
        <taxon>Rotifera</taxon>
        <taxon>Eurotatoria</taxon>
        <taxon>Bdelloidea</taxon>
        <taxon>Adinetida</taxon>
        <taxon>Adinetidae</taxon>
        <taxon>Adineta</taxon>
    </lineage>
</organism>
<dbReference type="GO" id="GO:0046084">
    <property type="term" value="P:adenine biosynthetic process"/>
    <property type="evidence" value="ECO:0007669"/>
    <property type="project" value="TreeGrafter"/>
</dbReference>
<dbReference type="InterPro" id="IPR036676">
    <property type="entry name" value="PurM-like_C_sf"/>
</dbReference>
<evidence type="ECO:0000313" key="8">
    <source>
        <dbReference type="EMBL" id="CAF1455214.1"/>
    </source>
</evidence>
<reference evidence="9" key="1">
    <citation type="submission" date="2021-02" db="EMBL/GenBank/DDBJ databases">
        <authorList>
            <person name="Nowell W R."/>
        </authorList>
    </citation>
    <scope>NUCLEOTIDE SEQUENCE</scope>
</reference>
<dbReference type="EMBL" id="CAJOBB010003993">
    <property type="protein sequence ID" value="CAF4069020.1"/>
    <property type="molecule type" value="Genomic_DNA"/>
</dbReference>
<dbReference type="Proteomes" id="UP000663860">
    <property type="component" value="Unassembled WGS sequence"/>
</dbReference>
<dbReference type="GO" id="GO:0005829">
    <property type="term" value="C:cytosol"/>
    <property type="evidence" value="ECO:0007669"/>
    <property type="project" value="TreeGrafter"/>
</dbReference>
<dbReference type="GO" id="GO:0006189">
    <property type="term" value="P:'de novo' IMP biosynthetic process"/>
    <property type="evidence" value="ECO:0007669"/>
    <property type="project" value="UniProtKB-UniPathway"/>
</dbReference>
<evidence type="ECO:0000256" key="2">
    <source>
        <dbReference type="ARBA" id="ARBA00013047"/>
    </source>
</evidence>
<dbReference type="EMBL" id="CAJNOE010001866">
    <property type="protein sequence ID" value="CAF1455214.1"/>
    <property type="molecule type" value="Genomic_DNA"/>
</dbReference>
<dbReference type="SUPFAM" id="SSF56042">
    <property type="entry name" value="PurM C-terminal domain-like"/>
    <property type="match status" value="1"/>
</dbReference>
<dbReference type="Gene3D" id="3.90.650.10">
    <property type="entry name" value="PurM-like C-terminal domain"/>
    <property type="match status" value="1"/>
</dbReference>
<dbReference type="GO" id="GO:0004637">
    <property type="term" value="F:phosphoribosylamine-glycine ligase activity"/>
    <property type="evidence" value="ECO:0007669"/>
    <property type="project" value="TreeGrafter"/>
</dbReference>
<proteinExistence type="predicted"/>
<accession>A0A819SEJ1</accession>
<keyword evidence="4" id="KW-0547">Nucleotide-binding</keyword>
<evidence type="ECO:0000313" key="10">
    <source>
        <dbReference type="Proteomes" id="UP000663868"/>
    </source>
</evidence>